<sequence>MAEPVSCDDPGETALERGRVHGAYAYEVQRVGEGQDRYRADFSWSPYRDVDDAQGSGVALARLHRAAQGFDAPTRQPRPLIASMWSDVHAAVEAAIAERPAVARMLVGRDWRAEIPQATANLDGAQPLWTHGDWHPTNLLWTGHEVTGVLDFGLADRTTAAFDIATAIERTMIDWVALRDGGPANARTDQLTALLDGYQSVRALSATDKRLVVELLPLVHVGYELSEIDYFLSVADDERAEEAYHDWLGGHLRWWASGEGAAFVARVRRALGT</sequence>
<dbReference type="EMBL" id="BMMW01000004">
    <property type="protein sequence ID" value="GGK64778.1"/>
    <property type="molecule type" value="Genomic_DNA"/>
</dbReference>
<organism evidence="3 4">
    <name type="scientific">Nocardia camponoti</name>
    <dbReference type="NCBI Taxonomy" id="1616106"/>
    <lineage>
        <taxon>Bacteria</taxon>
        <taxon>Bacillati</taxon>
        <taxon>Actinomycetota</taxon>
        <taxon>Actinomycetes</taxon>
        <taxon>Mycobacteriales</taxon>
        <taxon>Nocardiaceae</taxon>
        <taxon>Nocardia</taxon>
    </lineage>
</organism>
<evidence type="ECO:0000313" key="4">
    <source>
        <dbReference type="Proteomes" id="UP000612956"/>
    </source>
</evidence>
<dbReference type="RefSeq" id="WP_188830659.1">
    <property type="nucleotide sequence ID" value="NZ_BMMW01000004.1"/>
</dbReference>
<dbReference type="InterPro" id="IPR002575">
    <property type="entry name" value="Aminoglycoside_PTrfase"/>
</dbReference>
<comment type="caution">
    <text evidence="3">The sequence shown here is derived from an EMBL/GenBank/DDBJ whole genome shotgun (WGS) entry which is preliminary data.</text>
</comment>
<comment type="similarity">
    <text evidence="1">Belongs to the pseudomonas-type ThrB family.</text>
</comment>
<evidence type="ECO:0000259" key="2">
    <source>
        <dbReference type="Pfam" id="PF01636"/>
    </source>
</evidence>
<dbReference type="InterPro" id="IPR011009">
    <property type="entry name" value="Kinase-like_dom_sf"/>
</dbReference>
<keyword evidence="4" id="KW-1185">Reference proteome</keyword>
<proteinExistence type="inferred from homology"/>
<dbReference type="GO" id="GO:0004413">
    <property type="term" value="F:homoserine kinase activity"/>
    <property type="evidence" value="ECO:0007669"/>
    <property type="project" value="TreeGrafter"/>
</dbReference>
<dbReference type="AlphaFoldDB" id="A0A917QRH8"/>
<dbReference type="Pfam" id="PF01636">
    <property type="entry name" value="APH"/>
    <property type="match status" value="1"/>
</dbReference>
<name>A0A917QRH8_9NOCA</name>
<protein>
    <recommendedName>
        <fullName evidence="2">Aminoglycoside phosphotransferase domain-containing protein</fullName>
    </recommendedName>
</protein>
<dbReference type="InterPro" id="IPR050249">
    <property type="entry name" value="Pseudomonas-type_ThrB"/>
</dbReference>
<dbReference type="SUPFAM" id="SSF56112">
    <property type="entry name" value="Protein kinase-like (PK-like)"/>
    <property type="match status" value="1"/>
</dbReference>
<reference evidence="3" key="1">
    <citation type="journal article" date="2014" name="Int. J. Syst. Evol. Microbiol.">
        <title>Complete genome sequence of Corynebacterium casei LMG S-19264T (=DSM 44701T), isolated from a smear-ripened cheese.</title>
        <authorList>
            <consortium name="US DOE Joint Genome Institute (JGI-PGF)"/>
            <person name="Walter F."/>
            <person name="Albersmeier A."/>
            <person name="Kalinowski J."/>
            <person name="Ruckert C."/>
        </authorList>
    </citation>
    <scope>NUCLEOTIDE SEQUENCE</scope>
    <source>
        <strain evidence="3">CGMCC 4.7278</strain>
    </source>
</reference>
<dbReference type="PANTHER" id="PTHR21064:SF6">
    <property type="entry name" value="AMINOGLYCOSIDE PHOSPHOTRANSFERASE DOMAIN-CONTAINING PROTEIN"/>
    <property type="match status" value="1"/>
</dbReference>
<feature type="domain" description="Aminoglycoside phosphotransferase" evidence="2">
    <location>
        <begin position="25"/>
        <end position="204"/>
    </location>
</feature>
<gene>
    <name evidence="3" type="ORF">GCM10011591_41230</name>
</gene>
<dbReference type="Proteomes" id="UP000612956">
    <property type="component" value="Unassembled WGS sequence"/>
</dbReference>
<evidence type="ECO:0000313" key="3">
    <source>
        <dbReference type="EMBL" id="GGK64778.1"/>
    </source>
</evidence>
<evidence type="ECO:0000256" key="1">
    <source>
        <dbReference type="ARBA" id="ARBA00038240"/>
    </source>
</evidence>
<dbReference type="Gene3D" id="3.90.1200.10">
    <property type="match status" value="1"/>
</dbReference>
<dbReference type="PANTHER" id="PTHR21064">
    <property type="entry name" value="AMINOGLYCOSIDE PHOSPHOTRANSFERASE DOMAIN-CONTAINING PROTEIN-RELATED"/>
    <property type="match status" value="1"/>
</dbReference>
<reference evidence="3" key="2">
    <citation type="submission" date="2020-09" db="EMBL/GenBank/DDBJ databases">
        <authorList>
            <person name="Sun Q."/>
            <person name="Zhou Y."/>
        </authorList>
    </citation>
    <scope>NUCLEOTIDE SEQUENCE</scope>
    <source>
        <strain evidence="3">CGMCC 4.7278</strain>
    </source>
</reference>
<dbReference type="GO" id="GO:0009088">
    <property type="term" value="P:threonine biosynthetic process"/>
    <property type="evidence" value="ECO:0007669"/>
    <property type="project" value="TreeGrafter"/>
</dbReference>
<accession>A0A917QRH8</accession>